<evidence type="ECO:0000256" key="1">
    <source>
        <dbReference type="SAM" id="Coils"/>
    </source>
</evidence>
<protein>
    <submittedName>
        <fullName evidence="2">Uncharacterized protein</fullName>
    </submittedName>
</protein>
<keyword evidence="1" id="KW-0175">Coiled coil</keyword>
<dbReference type="Proteomes" id="UP000681041">
    <property type="component" value="Chromosome"/>
</dbReference>
<gene>
    <name evidence="2" type="ORF">HYG87_02225</name>
</gene>
<evidence type="ECO:0000313" key="2">
    <source>
        <dbReference type="EMBL" id="QUH22669.1"/>
    </source>
</evidence>
<dbReference type="AlphaFoldDB" id="A0A8T8K418"/>
<dbReference type="OrthoDB" id="71475at2157"/>
<reference evidence="2" key="1">
    <citation type="submission" date="2020-07" db="EMBL/GenBank/DDBJ databases">
        <title>Methanobacterium. sp. MethCan genome.</title>
        <authorList>
            <person name="Postec A."/>
            <person name="Quemeneur M."/>
        </authorList>
    </citation>
    <scope>NUCLEOTIDE SEQUENCE</scope>
    <source>
        <strain evidence="2">MethCAN</strain>
    </source>
</reference>
<organism evidence="2 3">
    <name type="scientific">Methanobacterium alkalithermotolerans</name>
    <dbReference type="NCBI Taxonomy" id="2731220"/>
    <lineage>
        <taxon>Archaea</taxon>
        <taxon>Methanobacteriati</taxon>
        <taxon>Methanobacteriota</taxon>
        <taxon>Methanomada group</taxon>
        <taxon>Methanobacteria</taxon>
        <taxon>Methanobacteriales</taxon>
        <taxon>Methanobacteriaceae</taxon>
        <taxon>Methanobacterium</taxon>
    </lineage>
</organism>
<keyword evidence="3" id="KW-1185">Reference proteome</keyword>
<dbReference type="KEGG" id="meme:HYG87_02225"/>
<sequence length="135" mass="16622">MKKKDKKEDSDKDQIIIKLEEKIHYQNQALNRINEKLSQCLDRLGEIRQEKEILENKIKELEIREMDFKLLKHDKLQNDYDKMNHRAQVTKKQLDDARNHILFLEKVLQDMENRSMMDYIKKRYPESWVEYKNRS</sequence>
<dbReference type="GeneID" id="64819543"/>
<dbReference type="RefSeq" id="WP_211533614.1">
    <property type="nucleotide sequence ID" value="NZ_CP058560.1"/>
</dbReference>
<evidence type="ECO:0000313" key="3">
    <source>
        <dbReference type="Proteomes" id="UP000681041"/>
    </source>
</evidence>
<name>A0A8T8K418_9EURY</name>
<proteinExistence type="predicted"/>
<accession>A0A8T8K418</accession>
<dbReference type="EMBL" id="CP058560">
    <property type="protein sequence ID" value="QUH22669.1"/>
    <property type="molecule type" value="Genomic_DNA"/>
</dbReference>
<feature type="coiled-coil region" evidence="1">
    <location>
        <begin position="16"/>
        <end position="114"/>
    </location>
</feature>